<evidence type="ECO:0000256" key="3">
    <source>
        <dbReference type="SAM" id="SignalP"/>
    </source>
</evidence>
<keyword evidence="3" id="KW-0732">Signal</keyword>
<evidence type="ECO:0000256" key="1">
    <source>
        <dbReference type="SAM" id="MobiDB-lite"/>
    </source>
</evidence>
<reference evidence="5" key="1">
    <citation type="journal article" date="2020" name="Stud. Mycol.">
        <title>101 Dothideomycetes genomes: a test case for predicting lifestyles and emergence of pathogens.</title>
        <authorList>
            <person name="Haridas S."/>
            <person name="Albert R."/>
            <person name="Binder M."/>
            <person name="Bloem J."/>
            <person name="Labutti K."/>
            <person name="Salamov A."/>
            <person name="Andreopoulos B."/>
            <person name="Baker S."/>
            <person name="Barry K."/>
            <person name="Bills G."/>
            <person name="Bluhm B."/>
            <person name="Cannon C."/>
            <person name="Castanera R."/>
            <person name="Culley D."/>
            <person name="Daum C."/>
            <person name="Ezra D."/>
            <person name="Gonzalez J."/>
            <person name="Henrissat B."/>
            <person name="Kuo A."/>
            <person name="Liang C."/>
            <person name="Lipzen A."/>
            <person name="Lutzoni F."/>
            <person name="Magnuson J."/>
            <person name="Mondo S."/>
            <person name="Nolan M."/>
            <person name="Ohm R."/>
            <person name="Pangilinan J."/>
            <person name="Park H.-J."/>
            <person name="Ramirez L."/>
            <person name="Alfaro M."/>
            <person name="Sun H."/>
            <person name="Tritt A."/>
            <person name="Yoshinaga Y."/>
            <person name="Zwiers L.-H."/>
            <person name="Turgeon B."/>
            <person name="Goodwin S."/>
            <person name="Spatafora J."/>
            <person name="Crous P."/>
            <person name="Grigoriev I."/>
        </authorList>
    </citation>
    <scope>NUCLEOTIDE SEQUENCE</scope>
    <source>
        <strain evidence="5">CBS 122681</strain>
    </source>
</reference>
<dbReference type="EMBL" id="MU004515">
    <property type="protein sequence ID" value="KAF2648909.1"/>
    <property type="molecule type" value="Genomic_DNA"/>
</dbReference>
<feature type="transmembrane region" description="Helical" evidence="2">
    <location>
        <begin position="447"/>
        <end position="470"/>
    </location>
</feature>
<protein>
    <recommendedName>
        <fullName evidence="4">Peptidase A1 domain-containing protein</fullName>
    </recommendedName>
</protein>
<dbReference type="AlphaFoldDB" id="A0A6A6SMH1"/>
<evidence type="ECO:0000256" key="2">
    <source>
        <dbReference type="SAM" id="Phobius"/>
    </source>
</evidence>
<keyword evidence="2" id="KW-0812">Transmembrane</keyword>
<evidence type="ECO:0000313" key="6">
    <source>
        <dbReference type="Proteomes" id="UP000799324"/>
    </source>
</evidence>
<accession>A0A6A6SMH1</accession>
<dbReference type="Proteomes" id="UP000799324">
    <property type="component" value="Unassembled WGS sequence"/>
</dbReference>
<dbReference type="PROSITE" id="PS51767">
    <property type="entry name" value="PEPTIDASE_A1"/>
    <property type="match status" value="1"/>
</dbReference>
<feature type="domain" description="Peptidase A1" evidence="4">
    <location>
        <begin position="45"/>
        <end position="395"/>
    </location>
</feature>
<dbReference type="SUPFAM" id="SSF50630">
    <property type="entry name" value="Acid proteases"/>
    <property type="match status" value="1"/>
</dbReference>
<sequence>MFELIAILLLLASNSITSSEASNCQPKPIAIPIKNVPLSNNAQVHGISLSVGSPPQNISFLANAQVSVTTYIYGLNGHCSGTTPPGKCVSERGGQYDQSKSSTTSFGNDESSSDATVAPMEWVKDTLQAQDSFTLPEFNFGTPSVALNISAYQSQSQLGLGRNSTILTMLKQAGTIASRAYSFYWGLVGGQPGRQTSGSLILGGFDESIVADASNNYTASLNYRSGNCSSGLFVSISDMKLAWPNGTTNSLFRGSQSSSLSACIDIAYVGLLNLPVDYYDTFLDFAGGQQANPSRSFGLNFFTMLFEPAGVRRYYGDFMITLDNRIDIRIPNDQLVVDEPTLDDSGHLVTNSSVKNIVLDSLQANNIYDLAILGRLFFSSAYLMVNHESSTFTIWEANAKPPLPQPKAIAADNTITGDFCDNAAEPSMTPSDLDSVNSEKKHLSGGAIAGIVIGGLAGGVLVLSAVLLLVKRRFRYGSSPGHGFDSQPEYKPPAELDKPNEVMNSPPVEMPHTDSMYGLSHQSPPQELYGQPIPRHLVHND</sequence>
<proteinExistence type="predicted"/>
<feature type="compositionally biased region" description="Polar residues" evidence="1">
    <location>
        <begin position="96"/>
        <end position="115"/>
    </location>
</feature>
<dbReference type="OrthoDB" id="5361565at2759"/>
<feature type="region of interest" description="Disordered" evidence="1">
    <location>
        <begin position="480"/>
        <end position="541"/>
    </location>
</feature>
<feature type="signal peptide" evidence="3">
    <location>
        <begin position="1"/>
        <end position="21"/>
    </location>
</feature>
<dbReference type="Gene3D" id="2.40.70.10">
    <property type="entry name" value="Acid Proteases"/>
    <property type="match status" value="2"/>
</dbReference>
<feature type="chain" id="PRO_5025388420" description="Peptidase A1 domain-containing protein" evidence="3">
    <location>
        <begin position="22"/>
        <end position="541"/>
    </location>
</feature>
<keyword evidence="2" id="KW-1133">Transmembrane helix</keyword>
<name>A0A6A6SMH1_9PLEO</name>
<keyword evidence="6" id="KW-1185">Reference proteome</keyword>
<dbReference type="InterPro" id="IPR021109">
    <property type="entry name" value="Peptidase_aspartic_dom_sf"/>
</dbReference>
<dbReference type="InterPro" id="IPR033121">
    <property type="entry name" value="PEPTIDASE_A1"/>
</dbReference>
<feature type="region of interest" description="Disordered" evidence="1">
    <location>
        <begin position="84"/>
        <end position="115"/>
    </location>
</feature>
<gene>
    <name evidence="5" type="ORF">K491DRAFT_611786</name>
</gene>
<keyword evidence="2" id="KW-0472">Membrane</keyword>
<organism evidence="5 6">
    <name type="scientific">Lophiostoma macrostomum CBS 122681</name>
    <dbReference type="NCBI Taxonomy" id="1314788"/>
    <lineage>
        <taxon>Eukaryota</taxon>
        <taxon>Fungi</taxon>
        <taxon>Dikarya</taxon>
        <taxon>Ascomycota</taxon>
        <taxon>Pezizomycotina</taxon>
        <taxon>Dothideomycetes</taxon>
        <taxon>Pleosporomycetidae</taxon>
        <taxon>Pleosporales</taxon>
        <taxon>Lophiostomataceae</taxon>
        <taxon>Lophiostoma</taxon>
    </lineage>
</organism>
<evidence type="ECO:0000259" key="4">
    <source>
        <dbReference type="PROSITE" id="PS51767"/>
    </source>
</evidence>
<evidence type="ECO:0000313" key="5">
    <source>
        <dbReference type="EMBL" id="KAF2648909.1"/>
    </source>
</evidence>